<dbReference type="InterPro" id="IPR036890">
    <property type="entry name" value="HATPase_C_sf"/>
</dbReference>
<dbReference type="InterPro" id="IPR003660">
    <property type="entry name" value="HAMP_dom"/>
</dbReference>
<dbReference type="AlphaFoldDB" id="A0A8J8KBV1"/>
<gene>
    <name evidence="16" type="ORF">HR057_06480</name>
</gene>
<dbReference type="GO" id="GO:0005524">
    <property type="term" value="F:ATP binding"/>
    <property type="evidence" value="ECO:0007669"/>
    <property type="project" value="UniProtKB-KW"/>
</dbReference>
<keyword evidence="10" id="KW-0902">Two-component regulatory system</keyword>
<dbReference type="PROSITE" id="PS50885">
    <property type="entry name" value="HAMP"/>
    <property type="match status" value="1"/>
</dbReference>
<dbReference type="SMART" id="SM00387">
    <property type="entry name" value="HATPase_c"/>
    <property type="match status" value="1"/>
</dbReference>
<keyword evidence="13" id="KW-0812">Transmembrane</keyword>
<dbReference type="Pfam" id="PF00512">
    <property type="entry name" value="HisKA"/>
    <property type="match status" value="1"/>
</dbReference>
<evidence type="ECO:0000256" key="13">
    <source>
        <dbReference type="SAM" id="Phobius"/>
    </source>
</evidence>
<comment type="caution">
    <text evidence="16">The sequence shown here is derived from an EMBL/GenBank/DDBJ whole genome shotgun (WGS) entry which is preliminary data.</text>
</comment>
<feature type="transmembrane region" description="Helical" evidence="13">
    <location>
        <begin position="20"/>
        <end position="44"/>
    </location>
</feature>
<evidence type="ECO:0000259" key="14">
    <source>
        <dbReference type="PROSITE" id="PS50109"/>
    </source>
</evidence>
<dbReference type="InterPro" id="IPR003661">
    <property type="entry name" value="HisK_dim/P_dom"/>
</dbReference>
<evidence type="ECO:0000256" key="2">
    <source>
        <dbReference type="ARBA" id="ARBA00004651"/>
    </source>
</evidence>
<evidence type="ECO:0000256" key="10">
    <source>
        <dbReference type="ARBA" id="ARBA00023012"/>
    </source>
</evidence>
<dbReference type="GO" id="GO:0000155">
    <property type="term" value="F:phosphorelay sensor kinase activity"/>
    <property type="evidence" value="ECO:0007669"/>
    <property type="project" value="InterPro"/>
</dbReference>
<dbReference type="InterPro" id="IPR050351">
    <property type="entry name" value="BphY/WalK/GraS-like"/>
</dbReference>
<accession>A0A8J8KBV1</accession>
<sequence length="719" mass="83391">MKKLLNNLYKKCERFFPKTYRAHILLSFLFLSFIPLLIVGVYTYHGVQRVVINTSSDIQQAIIKDIIQLHQSHLNTQAGLIQQKIEEAKKKVLIGRRMAEDIFLNNNLPIESELNLIKEKEGYYWTKPSQYESNVIISSRTKVTESLLEDLSKTAYLETFFRETVSSTSHIAAMYIILADSASRIYPPLDFPQEIKDGYFKPDIDFTKELFYKIAVDSNENEAPAVSITDLYQDITHRNRVFTLSTPLIVNDKKIGIIGVDITIPSVLNHILNFKFREKDAYAVLMNENLKFIAYQKEAMNDLNFFTFDFRETIYNSEKPFTSILNNEEKYILISPIKGTTWKLIYVIPKREIISAVTEITNEHIEANSNQFYQQYTSFVVIIFIIILILTFRLWQYAIKPLQHLLFGIQALTAGKLNTTIMVDNLKEFKAVSQAFNRMTVALNHLMNEYIDLTNDLEKKVKERTKQLELANQSLSEKNALLKSIDESRRELFSNISHDLKTPITICIGYLEAIKDKMIPEEKIDIYLNKIYRHLNSLQHLSRGLLELSTIESKKNSYNFQLTNPTEYFRNLLSHYDGNKANRLHTMVEDSLSPIMADPEYLKRAIYNLIDNAIKYSSNDDLPVEIKVFEENDHLFFEIKDYGIGIPETEIPFIFERFYRVDKSRNSTIPGNGLGLAIVKEIVEEHRGKIKVKSELNKGSVFTISLPTEKMKKLESKKN</sequence>
<evidence type="ECO:0000256" key="8">
    <source>
        <dbReference type="ARBA" id="ARBA00022777"/>
    </source>
</evidence>
<keyword evidence="7" id="KW-0547">Nucleotide-binding</keyword>
<dbReference type="SMART" id="SM00388">
    <property type="entry name" value="HisKA"/>
    <property type="match status" value="1"/>
</dbReference>
<comment type="catalytic activity">
    <reaction evidence="1">
        <text>ATP + protein L-histidine = ADP + protein N-phospho-L-histidine.</text>
        <dbReference type="EC" id="2.7.13.3"/>
    </reaction>
</comment>
<keyword evidence="6" id="KW-0808">Transferase</keyword>
<evidence type="ECO:0000256" key="11">
    <source>
        <dbReference type="ARBA" id="ARBA00023136"/>
    </source>
</evidence>
<organism evidence="16 17">
    <name type="scientific">Calidifontibacillus erzurumensis</name>
    <dbReference type="NCBI Taxonomy" id="2741433"/>
    <lineage>
        <taxon>Bacteria</taxon>
        <taxon>Bacillati</taxon>
        <taxon>Bacillota</taxon>
        <taxon>Bacilli</taxon>
        <taxon>Bacillales</taxon>
        <taxon>Bacillaceae</taxon>
        <taxon>Calidifontibacillus/Schinkia group</taxon>
        <taxon>Calidifontibacillus</taxon>
    </lineage>
</organism>
<feature type="transmembrane region" description="Helical" evidence="13">
    <location>
        <begin position="376"/>
        <end position="395"/>
    </location>
</feature>
<evidence type="ECO:0000256" key="12">
    <source>
        <dbReference type="SAM" id="Coils"/>
    </source>
</evidence>
<evidence type="ECO:0000256" key="6">
    <source>
        <dbReference type="ARBA" id="ARBA00022679"/>
    </source>
</evidence>
<dbReference type="CDD" id="cd00075">
    <property type="entry name" value="HATPase"/>
    <property type="match status" value="1"/>
</dbReference>
<dbReference type="InterPro" id="IPR005467">
    <property type="entry name" value="His_kinase_dom"/>
</dbReference>
<evidence type="ECO:0000313" key="16">
    <source>
        <dbReference type="EMBL" id="NSL51413.1"/>
    </source>
</evidence>
<evidence type="ECO:0000256" key="4">
    <source>
        <dbReference type="ARBA" id="ARBA00022475"/>
    </source>
</evidence>
<evidence type="ECO:0000256" key="7">
    <source>
        <dbReference type="ARBA" id="ARBA00022741"/>
    </source>
</evidence>
<evidence type="ECO:0000256" key="1">
    <source>
        <dbReference type="ARBA" id="ARBA00000085"/>
    </source>
</evidence>
<dbReference type="GO" id="GO:0004721">
    <property type="term" value="F:phosphoprotein phosphatase activity"/>
    <property type="evidence" value="ECO:0007669"/>
    <property type="project" value="TreeGrafter"/>
</dbReference>
<feature type="domain" description="Histidine kinase" evidence="14">
    <location>
        <begin position="495"/>
        <end position="710"/>
    </location>
</feature>
<keyword evidence="8" id="KW-0418">Kinase</keyword>
<evidence type="ECO:0000256" key="5">
    <source>
        <dbReference type="ARBA" id="ARBA00022553"/>
    </source>
</evidence>
<evidence type="ECO:0000259" key="15">
    <source>
        <dbReference type="PROSITE" id="PS50885"/>
    </source>
</evidence>
<dbReference type="RefSeq" id="WP_173730619.1">
    <property type="nucleotide sequence ID" value="NZ_JABTTE010000006.1"/>
</dbReference>
<name>A0A8J8KBV1_9BACI</name>
<feature type="coiled-coil region" evidence="12">
    <location>
        <begin position="443"/>
        <end position="478"/>
    </location>
</feature>
<dbReference type="Gene3D" id="3.30.450.20">
    <property type="entry name" value="PAS domain"/>
    <property type="match status" value="2"/>
</dbReference>
<dbReference type="Gene3D" id="6.10.340.10">
    <property type="match status" value="1"/>
</dbReference>
<dbReference type="SUPFAM" id="SSF55874">
    <property type="entry name" value="ATPase domain of HSP90 chaperone/DNA topoisomerase II/histidine kinase"/>
    <property type="match status" value="1"/>
</dbReference>
<protein>
    <recommendedName>
        <fullName evidence="3">histidine kinase</fullName>
        <ecNumber evidence="3">2.7.13.3</ecNumber>
    </recommendedName>
</protein>
<dbReference type="PANTHER" id="PTHR45453:SF1">
    <property type="entry name" value="PHOSPHATE REGULON SENSOR PROTEIN PHOR"/>
    <property type="match status" value="1"/>
</dbReference>
<evidence type="ECO:0000256" key="3">
    <source>
        <dbReference type="ARBA" id="ARBA00012438"/>
    </source>
</evidence>
<dbReference type="Pfam" id="PF02518">
    <property type="entry name" value="HATPase_c"/>
    <property type="match status" value="1"/>
</dbReference>
<dbReference type="GO" id="GO:0005886">
    <property type="term" value="C:plasma membrane"/>
    <property type="evidence" value="ECO:0007669"/>
    <property type="project" value="UniProtKB-SubCell"/>
</dbReference>
<proteinExistence type="predicted"/>
<dbReference type="GO" id="GO:0016036">
    <property type="term" value="P:cellular response to phosphate starvation"/>
    <property type="evidence" value="ECO:0007669"/>
    <property type="project" value="TreeGrafter"/>
</dbReference>
<dbReference type="FunFam" id="3.30.565.10:FF:000006">
    <property type="entry name" value="Sensor histidine kinase WalK"/>
    <property type="match status" value="1"/>
</dbReference>
<dbReference type="SUPFAM" id="SSF47384">
    <property type="entry name" value="Homodimeric domain of signal transducing histidine kinase"/>
    <property type="match status" value="1"/>
</dbReference>
<reference evidence="16" key="1">
    <citation type="submission" date="2020-06" db="EMBL/GenBank/DDBJ databases">
        <title>A novel thermopfilic bacterium from Erzurum, Turkey.</title>
        <authorList>
            <person name="Adiguzel A."/>
            <person name="Ay H."/>
            <person name="Baltaci M.O."/>
        </authorList>
    </citation>
    <scope>NUCLEOTIDE SEQUENCE</scope>
    <source>
        <strain evidence="16">P2</strain>
    </source>
</reference>
<dbReference type="PRINTS" id="PR00344">
    <property type="entry name" value="BCTRLSENSOR"/>
</dbReference>
<keyword evidence="9" id="KW-0067">ATP-binding</keyword>
<keyword evidence="12" id="KW-0175">Coiled coil</keyword>
<dbReference type="InterPro" id="IPR003594">
    <property type="entry name" value="HATPase_dom"/>
</dbReference>
<comment type="subcellular location">
    <subcellularLocation>
        <location evidence="2">Cell membrane</location>
        <topology evidence="2">Multi-pass membrane protein</topology>
    </subcellularLocation>
</comment>
<dbReference type="Gene3D" id="3.30.565.10">
    <property type="entry name" value="Histidine kinase-like ATPase, C-terminal domain"/>
    <property type="match status" value="1"/>
</dbReference>
<dbReference type="CDD" id="cd00082">
    <property type="entry name" value="HisKA"/>
    <property type="match status" value="1"/>
</dbReference>
<evidence type="ECO:0000313" key="17">
    <source>
        <dbReference type="Proteomes" id="UP000625804"/>
    </source>
</evidence>
<keyword evidence="5" id="KW-0597">Phosphoprotein</keyword>
<dbReference type="EMBL" id="JABTTE010000006">
    <property type="protein sequence ID" value="NSL51413.1"/>
    <property type="molecule type" value="Genomic_DNA"/>
</dbReference>
<dbReference type="Gene3D" id="1.10.287.130">
    <property type="match status" value="1"/>
</dbReference>
<dbReference type="InterPro" id="IPR004358">
    <property type="entry name" value="Sig_transdc_His_kin-like_C"/>
</dbReference>
<evidence type="ECO:0000256" key="9">
    <source>
        <dbReference type="ARBA" id="ARBA00022840"/>
    </source>
</evidence>
<keyword evidence="11 13" id="KW-0472">Membrane</keyword>
<keyword evidence="13" id="KW-1133">Transmembrane helix</keyword>
<keyword evidence="17" id="KW-1185">Reference proteome</keyword>
<keyword evidence="4" id="KW-1003">Cell membrane</keyword>
<dbReference type="InterPro" id="IPR036097">
    <property type="entry name" value="HisK_dim/P_sf"/>
</dbReference>
<dbReference type="Proteomes" id="UP000625804">
    <property type="component" value="Unassembled WGS sequence"/>
</dbReference>
<dbReference type="CDD" id="cd12913">
    <property type="entry name" value="PDC1_MCP_like"/>
    <property type="match status" value="1"/>
</dbReference>
<dbReference type="PANTHER" id="PTHR45453">
    <property type="entry name" value="PHOSPHATE REGULON SENSOR PROTEIN PHOR"/>
    <property type="match status" value="1"/>
</dbReference>
<feature type="domain" description="HAMP" evidence="15">
    <location>
        <begin position="396"/>
        <end position="448"/>
    </location>
</feature>
<dbReference type="PROSITE" id="PS50109">
    <property type="entry name" value="HIS_KIN"/>
    <property type="match status" value="1"/>
</dbReference>
<dbReference type="EC" id="2.7.13.3" evidence="3"/>